<dbReference type="PROSITE" id="PS50949">
    <property type="entry name" value="HTH_GNTR"/>
    <property type="match status" value="1"/>
</dbReference>
<dbReference type="SUPFAM" id="SSF46785">
    <property type="entry name" value="Winged helix' DNA-binding domain"/>
    <property type="match status" value="1"/>
</dbReference>
<dbReference type="GO" id="GO:0003700">
    <property type="term" value="F:DNA-binding transcription factor activity"/>
    <property type="evidence" value="ECO:0007669"/>
    <property type="project" value="InterPro"/>
</dbReference>
<evidence type="ECO:0000259" key="5">
    <source>
        <dbReference type="PROSITE" id="PS50949"/>
    </source>
</evidence>
<protein>
    <submittedName>
        <fullName evidence="6">GntR family transcriptional regulator, histidine utilization repressor</fullName>
    </submittedName>
</protein>
<feature type="compositionally biased region" description="Polar residues" evidence="4">
    <location>
        <begin position="209"/>
        <end position="224"/>
    </location>
</feature>
<dbReference type="SUPFAM" id="SSF64288">
    <property type="entry name" value="Chorismate lyase-like"/>
    <property type="match status" value="1"/>
</dbReference>
<dbReference type="RefSeq" id="WP_073319833.1">
    <property type="nucleotide sequence ID" value="NZ_FQWD01000002.1"/>
</dbReference>
<reference evidence="7" key="1">
    <citation type="submission" date="2016-11" db="EMBL/GenBank/DDBJ databases">
        <authorList>
            <person name="Varghese N."/>
            <person name="Submissions S."/>
        </authorList>
    </citation>
    <scope>NUCLEOTIDE SEQUENCE [LARGE SCALE GENOMIC DNA]</scope>
    <source>
        <strain evidence="7">CGMCC 1.8995</strain>
    </source>
</reference>
<dbReference type="SMART" id="SM00345">
    <property type="entry name" value="HTH_GNTR"/>
    <property type="match status" value="1"/>
</dbReference>
<dbReference type="CDD" id="cd07377">
    <property type="entry name" value="WHTH_GntR"/>
    <property type="match status" value="1"/>
</dbReference>
<organism evidence="6 7">
    <name type="scientific">Marisediminitalea aggregata</name>
    <dbReference type="NCBI Taxonomy" id="634436"/>
    <lineage>
        <taxon>Bacteria</taxon>
        <taxon>Pseudomonadati</taxon>
        <taxon>Pseudomonadota</taxon>
        <taxon>Gammaproteobacteria</taxon>
        <taxon>Alteromonadales</taxon>
        <taxon>Alteromonadaceae</taxon>
        <taxon>Marisediminitalea</taxon>
    </lineage>
</organism>
<dbReference type="OrthoDB" id="9808698at2"/>
<gene>
    <name evidence="6" type="ORF">SAMN05216361_1376</name>
</gene>
<evidence type="ECO:0000256" key="1">
    <source>
        <dbReference type="ARBA" id="ARBA00023015"/>
    </source>
</evidence>
<dbReference type="GO" id="GO:0003677">
    <property type="term" value="F:DNA binding"/>
    <property type="evidence" value="ECO:0007669"/>
    <property type="project" value="UniProtKB-KW"/>
</dbReference>
<dbReference type="PRINTS" id="PR00035">
    <property type="entry name" value="HTHGNTR"/>
</dbReference>
<dbReference type="PANTHER" id="PTHR44846">
    <property type="entry name" value="MANNOSYL-D-GLYCERATE TRANSPORT/METABOLISM SYSTEM REPRESSOR MNGR-RELATED"/>
    <property type="match status" value="1"/>
</dbReference>
<dbReference type="InterPro" id="IPR036388">
    <property type="entry name" value="WH-like_DNA-bd_sf"/>
</dbReference>
<sequence length="257" mass="28821">MQPRYIAIKSLILDAIEAGHMKPGDQVPSENQLAQQHGVSRMTARRALSEMVDEGILLRSQGLGTFVSDHRPMSSMLEIKSIRDEIEHRGHRYANRIVLLEARRADHNIATHLAVNEGDEVFRSVIVHCENDLPVQYEDRWVNPHWAPEYLQSDFHAQTANYYLNLVAPLTQADHSVEAVIADGEIADALQIQTTEPCLKVTRRTYSSIHSPQQAKASGQSHSPASKEGKKQGVVSHAVLYHPGSRYRLGGHLDFQK</sequence>
<keyword evidence="7" id="KW-1185">Reference proteome</keyword>
<keyword evidence="1" id="KW-0805">Transcription regulation</keyword>
<dbReference type="InterPro" id="IPR036390">
    <property type="entry name" value="WH_DNA-bd_sf"/>
</dbReference>
<evidence type="ECO:0000256" key="2">
    <source>
        <dbReference type="ARBA" id="ARBA00023125"/>
    </source>
</evidence>
<dbReference type="InterPro" id="IPR000524">
    <property type="entry name" value="Tscrpt_reg_HTH_GntR"/>
</dbReference>
<dbReference type="EMBL" id="FQWD01000002">
    <property type="protein sequence ID" value="SHG12782.1"/>
    <property type="molecule type" value="Genomic_DNA"/>
</dbReference>
<dbReference type="Gene3D" id="1.10.10.10">
    <property type="entry name" value="Winged helix-like DNA-binding domain superfamily/Winged helix DNA-binding domain"/>
    <property type="match status" value="1"/>
</dbReference>
<dbReference type="Proteomes" id="UP000184520">
    <property type="component" value="Unassembled WGS sequence"/>
</dbReference>
<keyword evidence="2" id="KW-0238">DNA-binding</keyword>
<evidence type="ECO:0000313" key="7">
    <source>
        <dbReference type="Proteomes" id="UP000184520"/>
    </source>
</evidence>
<feature type="domain" description="HTH gntR-type" evidence="5">
    <location>
        <begin position="2"/>
        <end position="70"/>
    </location>
</feature>
<evidence type="ECO:0000256" key="3">
    <source>
        <dbReference type="ARBA" id="ARBA00023163"/>
    </source>
</evidence>
<dbReference type="Gene3D" id="3.40.1410.10">
    <property type="entry name" value="Chorismate lyase-like"/>
    <property type="match status" value="1"/>
</dbReference>
<dbReference type="InterPro" id="IPR050679">
    <property type="entry name" value="Bact_HTH_transcr_reg"/>
</dbReference>
<accession>A0A1M5HAK1</accession>
<dbReference type="STRING" id="634436.SAMN05216361_1376"/>
<dbReference type="InterPro" id="IPR028978">
    <property type="entry name" value="Chorismate_lyase_/UTRA_dom_sf"/>
</dbReference>
<dbReference type="InterPro" id="IPR011663">
    <property type="entry name" value="UTRA"/>
</dbReference>
<evidence type="ECO:0000256" key="4">
    <source>
        <dbReference type="SAM" id="MobiDB-lite"/>
    </source>
</evidence>
<feature type="region of interest" description="Disordered" evidence="4">
    <location>
        <begin position="209"/>
        <end position="233"/>
    </location>
</feature>
<proteinExistence type="predicted"/>
<name>A0A1M5HAK1_9ALTE</name>
<dbReference type="PANTHER" id="PTHR44846:SF16">
    <property type="entry name" value="TRANSCRIPTIONAL REGULATOR PHNF-RELATED"/>
    <property type="match status" value="1"/>
</dbReference>
<evidence type="ECO:0000313" key="6">
    <source>
        <dbReference type="EMBL" id="SHG12782.1"/>
    </source>
</evidence>
<dbReference type="SMART" id="SM00866">
    <property type="entry name" value="UTRA"/>
    <property type="match status" value="1"/>
</dbReference>
<dbReference type="Pfam" id="PF00392">
    <property type="entry name" value="GntR"/>
    <property type="match status" value="1"/>
</dbReference>
<dbReference type="FunFam" id="1.10.10.10:FF:000079">
    <property type="entry name" value="GntR family transcriptional regulator"/>
    <property type="match status" value="1"/>
</dbReference>
<dbReference type="AlphaFoldDB" id="A0A1M5HAK1"/>
<dbReference type="Pfam" id="PF07702">
    <property type="entry name" value="UTRA"/>
    <property type="match status" value="1"/>
</dbReference>
<keyword evidence="3" id="KW-0804">Transcription</keyword>